<proteinExistence type="predicted"/>
<dbReference type="PROSITE" id="PS51105">
    <property type="entry name" value="PTS_EIIC_TYPE_3"/>
    <property type="match status" value="1"/>
</dbReference>
<keyword evidence="7 8" id="KW-0472">Membrane</keyword>
<dbReference type="GO" id="GO:0009401">
    <property type="term" value="P:phosphoenolpyruvate-dependent sugar phosphotransferase system"/>
    <property type="evidence" value="ECO:0007669"/>
    <property type="project" value="InterPro"/>
</dbReference>
<evidence type="ECO:0000256" key="4">
    <source>
        <dbReference type="ARBA" id="ARBA00022597"/>
    </source>
</evidence>
<gene>
    <name evidence="10" type="ORF">S100892_01668</name>
</gene>
<evidence type="ECO:0000256" key="5">
    <source>
        <dbReference type="ARBA" id="ARBA00022692"/>
    </source>
</evidence>
<dbReference type="InterPro" id="IPR003352">
    <property type="entry name" value="PTS_EIIC"/>
</dbReference>
<dbReference type="GO" id="GO:1901264">
    <property type="term" value="P:carbohydrate derivative transport"/>
    <property type="evidence" value="ECO:0007669"/>
    <property type="project" value="TreeGrafter"/>
</dbReference>
<dbReference type="GO" id="GO:0005886">
    <property type="term" value="C:plasma membrane"/>
    <property type="evidence" value="ECO:0007669"/>
    <property type="project" value="UniProtKB-SubCell"/>
</dbReference>
<protein>
    <submittedName>
        <fullName evidence="10">N,N'-diacetylchitobiose permease IIC component</fullName>
    </submittedName>
</protein>
<dbReference type="AlphaFoldDB" id="A0A1Y0VPZ8"/>
<evidence type="ECO:0000313" key="11">
    <source>
        <dbReference type="Proteomes" id="UP000196118"/>
    </source>
</evidence>
<feature type="transmembrane region" description="Helical" evidence="8">
    <location>
        <begin position="102"/>
        <end position="123"/>
    </location>
</feature>
<dbReference type="EMBL" id="CP021474">
    <property type="protein sequence ID" value="ARW20212.1"/>
    <property type="molecule type" value="Genomic_DNA"/>
</dbReference>
<evidence type="ECO:0000256" key="3">
    <source>
        <dbReference type="ARBA" id="ARBA00022475"/>
    </source>
</evidence>
<organism evidence="10 11">
    <name type="scientific">Pediococcus pentosaceus</name>
    <dbReference type="NCBI Taxonomy" id="1255"/>
    <lineage>
        <taxon>Bacteria</taxon>
        <taxon>Bacillati</taxon>
        <taxon>Bacillota</taxon>
        <taxon>Bacilli</taxon>
        <taxon>Lactobacillales</taxon>
        <taxon>Lactobacillaceae</taxon>
        <taxon>Pediococcus</taxon>
    </lineage>
</organism>
<sequence length="269" mass="28608">MNNTFVTKLTMTAGKISNNKYIAAIRDAFANTIPITITAAFFLLVNNVLLDPKTGFIKNMPGADFIRNVGTQAYNGTLGILGLLVTFMIGAKLAKEFKFDEVIAGIVSVGSFIALIPNVITTATTTGSNVKITAALTQVQTSASSMILGILAALIGTRLLIMFNTVDRLKIRMPESVPPGVAKAFNALFPSFITITIFSIIEETTLTLTGMPVPDLISKLLQAPLVGGFQTLPGILLYVFLSTSVFIFGIHGAFVFGAISEPILLSALQ</sequence>
<keyword evidence="3" id="KW-1003">Cell membrane</keyword>
<keyword evidence="5 8" id="KW-0812">Transmembrane</keyword>
<keyword evidence="6 8" id="KW-1133">Transmembrane helix</keyword>
<dbReference type="PANTHER" id="PTHR33989">
    <property type="match status" value="1"/>
</dbReference>
<evidence type="ECO:0000256" key="7">
    <source>
        <dbReference type="ARBA" id="ARBA00023136"/>
    </source>
</evidence>
<dbReference type="Pfam" id="PF02378">
    <property type="entry name" value="PTS_EIIC"/>
    <property type="match status" value="1"/>
</dbReference>
<accession>A0A1Y0VPZ8</accession>
<dbReference type="InterPro" id="IPR004501">
    <property type="entry name" value="PTS_EIIC_3"/>
</dbReference>
<evidence type="ECO:0000256" key="8">
    <source>
        <dbReference type="SAM" id="Phobius"/>
    </source>
</evidence>
<reference evidence="10 11" key="1">
    <citation type="submission" date="2017-05" db="EMBL/GenBank/DDBJ databases">
        <title>Genome sequence of Pediococcus pentosaceus strain SRCM100892.</title>
        <authorList>
            <person name="Cho S.H."/>
        </authorList>
    </citation>
    <scope>NUCLEOTIDE SEQUENCE [LARGE SCALE GENOMIC DNA]</scope>
    <source>
        <strain evidence="10 11">SRCM100892</strain>
    </source>
</reference>
<feature type="transmembrane region" description="Helical" evidence="8">
    <location>
        <begin position="235"/>
        <end position="259"/>
    </location>
</feature>
<keyword evidence="4" id="KW-0762">Sugar transport</keyword>
<dbReference type="PANTHER" id="PTHR33989:SF10">
    <property type="entry name" value="PERMEASE IIC COMPONENT"/>
    <property type="match status" value="1"/>
</dbReference>
<feature type="transmembrane region" description="Helical" evidence="8">
    <location>
        <begin position="69"/>
        <end position="90"/>
    </location>
</feature>
<feature type="transmembrane region" description="Helical" evidence="8">
    <location>
        <begin position="184"/>
        <end position="201"/>
    </location>
</feature>
<feature type="transmembrane region" description="Helical" evidence="8">
    <location>
        <begin position="143"/>
        <end position="163"/>
    </location>
</feature>
<feature type="transmembrane region" description="Helical" evidence="8">
    <location>
        <begin position="28"/>
        <end position="49"/>
    </location>
</feature>
<dbReference type="InterPro" id="IPR051088">
    <property type="entry name" value="PTS_Sugar-EIIC/EIIB"/>
</dbReference>
<dbReference type="GO" id="GO:0008982">
    <property type="term" value="F:protein-N(PI)-phosphohistidine-sugar phosphotransferase activity"/>
    <property type="evidence" value="ECO:0007669"/>
    <property type="project" value="InterPro"/>
</dbReference>
<evidence type="ECO:0000313" key="10">
    <source>
        <dbReference type="EMBL" id="ARW20212.1"/>
    </source>
</evidence>
<dbReference type="Proteomes" id="UP000196118">
    <property type="component" value="Chromosome"/>
</dbReference>
<comment type="subcellular location">
    <subcellularLocation>
        <location evidence="1">Cell membrane</location>
        <topology evidence="1">Multi-pass membrane protein</topology>
    </subcellularLocation>
</comment>
<name>A0A1Y0VPZ8_PEDPE</name>
<feature type="domain" description="PTS EIIC type-3" evidence="9">
    <location>
        <begin position="5"/>
        <end position="269"/>
    </location>
</feature>
<keyword evidence="2" id="KW-0813">Transport</keyword>
<evidence type="ECO:0000256" key="1">
    <source>
        <dbReference type="ARBA" id="ARBA00004651"/>
    </source>
</evidence>
<evidence type="ECO:0000259" key="9">
    <source>
        <dbReference type="PROSITE" id="PS51105"/>
    </source>
</evidence>
<evidence type="ECO:0000256" key="2">
    <source>
        <dbReference type="ARBA" id="ARBA00022448"/>
    </source>
</evidence>
<evidence type="ECO:0000256" key="6">
    <source>
        <dbReference type="ARBA" id="ARBA00022989"/>
    </source>
</evidence>